<feature type="transmembrane region" description="Helical" evidence="1">
    <location>
        <begin position="32"/>
        <end position="54"/>
    </location>
</feature>
<feature type="transmembrane region" description="Helical" evidence="1">
    <location>
        <begin position="198"/>
        <end position="219"/>
    </location>
</feature>
<comment type="caution">
    <text evidence="2">The sequence shown here is derived from an EMBL/GenBank/DDBJ whole genome shotgun (WGS) entry which is preliminary data.</text>
</comment>
<keyword evidence="1" id="KW-0472">Membrane</keyword>
<proteinExistence type="predicted"/>
<evidence type="ECO:0000313" key="3">
    <source>
        <dbReference type="Proteomes" id="UP001201812"/>
    </source>
</evidence>
<evidence type="ECO:0000313" key="2">
    <source>
        <dbReference type="EMBL" id="KAI1700076.1"/>
    </source>
</evidence>
<organism evidence="2 3">
    <name type="scientific">Ditylenchus destructor</name>
    <dbReference type="NCBI Taxonomy" id="166010"/>
    <lineage>
        <taxon>Eukaryota</taxon>
        <taxon>Metazoa</taxon>
        <taxon>Ecdysozoa</taxon>
        <taxon>Nematoda</taxon>
        <taxon>Chromadorea</taxon>
        <taxon>Rhabditida</taxon>
        <taxon>Tylenchina</taxon>
        <taxon>Tylenchomorpha</taxon>
        <taxon>Sphaerularioidea</taxon>
        <taxon>Anguinidae</taxon>
        <taxon>Anguininae</taxon>
        <taxon>Ditylenchus</taxon>
    </lineage>
</organism>
<feature type="transmembrane region" description="Helical" evidence="1">
    <location>
        <begin position="66"/>
        <end position="85"/>
    </location>
</feature>
<feature type="transmembrane region" description="Helical" evidence="1">
    <location>
        <begin position="148"/>
        <end position="170"/>
    </location>
</feature>
<protein>
    <submittedName>
        <fullName evidence="2">Uncharacterized protein</fullName>
    </submittedName>
</protein>
<dbReference type="EMBL" id="JAKKPZ010000157">
    <property type="protein sequence ID" value="KAI1700076.1"/>
    <property type="molecule type" value="Genomic_DNA"/>
</dbReference>
<evidence type="ECO:0000256" key="1">
    <source>
        <dbReference type="SAM" id="Phobius"/>
    </source>
</evidence>
<dbReference type="AlphaFoldDB" id="A0AAD4MN63"/>
<keyword evidence="3" id="KW-1185">Reference proteome</keyword>
<feature type="transmembrane region" description="Helical" evidence="1">
    <location>
        <begin position="105"/>
        <end position="127"/>
    </location>
</feature>
<keyword evidence="1" id="KW-0812">Transmembrane</keyword>
<name>A0AAD4MN63_9BILA</name>
<feature type="transmembrane region" description="Helical" evidence="1">
    <location>
        <begin position="231"/>
        <end position="253"/>
    </location>
</feature>
<feature type="transmembrane region" description="Helical" evidence="1">
    <location>
        <begin position="265"/>
        <end position="286"/>
    </location>
</feature>
<dbReference type="Proteomes" id="UP001201812">
    <property type="component" value="Unassembled WGS sequence"/>
</dbReference>
<sequence length="314" mass="35516">METLPTPMTSTNATTTHSYLGYMTWLNLGCNIGIVLCHAIVIAFTSYLMYCSIFDRKSLRCKQLSWSLRTFLTTHIVGSLIAIPYQVYLTAKWSKDATDTYDPYTLLLLGIGFLVDIQLVSVSAFWLTIERCLVLTLPLSFRLHIEKWIQLMTVSCLSIWTAITAAFVLIEIPLNVDKMRHCQSVGCVLPKYGFVVPFYMKIGISFLNLFASCFLLMSMKSENPLKAKNRVIKVTIMMEVILDVLPTLINQFILVTTKIPTGFYIGQLGSFTIVLNVAICSIYYTVILIDRSKSLRIGPMQSRMATLNSSRFNE</sequence>
<reference evidence="2" key="1">
    <citation type="submission" date="2022-01" db="EMBL/GenBank/DDBJ databases">
        <title>Genome Sequence Resource for Two Populations of Ditylenchus destructor, the Migratory Endoparasitic Phytonematode.</title>
        <authorList>
            <person name="Zhang H."/>
            <person name="Lin R."/>
            <person name="Xie B."/>
        </authorList>
    </citation>
    <scope>NUCLEOTIDE SEQUENCE</scope>
    <source>
        <strain evidence="2">BazhouSP</strain>
    </source>
</reference>
<accession>A0AAD4MN63</accession>
<gene>
    <name evidence="2" type="ORF">DdX_16943</name>
</gene>
<keyword evidence="1" id="KW-1133">Transmembrane helix</keyword>